<evidence type="ECO:0000256" key="3">
    <source>
        <dbReference type="ARBA" id="ARBA00012752"/>
    </source>
</evidence>
<reference evidence="12" key="1">
    <citation type="submission" date="2021-01" db="EMBL/GenBank/DDBJ databases">
        <authorList>
            <person name="Corre E."/>
            <person name="Pelletier E."/>
            <person name="Niang G."/>
            <person name="Scheremetjew M."/>
            <person name="Finn R."/>
            <person name="Kale V."/>
            <person name="Holt S."/>
            <person name="Cochrane G."/>
            <person name="Meng A."/>
            <person name="Brown T."/>
            <person name="Cohen L."/>
        </authorList>
    </citation>
    <scope>NUCLEOTIDE SEQUENCE</scope>
    <source>
        <strain evidence="12">CCMP1756</strain>
    </source>
</reference>
<gene>
    <name evidence="12" type="ORF">PCAL00307_LOCUS11654</name>
    <name evidence="13" type="ORF">PECAL_1P28040</name>
</gene>
<dbReference type="InterPro" id="IPR011013">
    <property type="entry name" value="Gal_mutarotase_sf_dom"/>
</dbReference>
<proteinExistence type="inferred from homology"/>
<evidence type="ECO:0000256" key="6">
    <source>
        <dbReference type="ARBA" id="ARBA00022833"/>
    </source>
</evidence>
<dbReference type="InterPro" id="IPR015341">
    <property type="entry name" value="Glyco_hydro_38_cen"/>
</dbReference>
<dbReference type="GO" id="GO:0005764">
    <property type="term" value="C:lysosome"/>
    <property type="evidence" value="ECO:0007669"/>
    <property type="project" value="TreeGrafter"/>
</dbReference>
<evidence type="ECO:0000256" key="4">
    <source>
        <dbReference type="ARBA" id="ARBA00022723"/>
    </source>
</evidence>
<dbReference type="Pfam" id="PF01074">
    <property type="entry name" value="Glyco_hydro_38N"/>
    <property type="match status" value="1"/>
</dbReference>
<organism evidence="12">
    <name type="scientific">Pelagomonas calceolata</name>
    <dbReference type="NCBI Taxonomy" id="35677"/>
    <lineage>
        <taxon>Eukaryota</taxon>
        <taxon>Sar</taxon>
        <taxon>Stramenopiles</taxon>
        <taxon>Ochrophyta</taxon>
        <taxon>Pelagophyceae</taxon>
        <taxon>Pelagomonadales</taxon>
        <taxon>Pelagomonadaceae</taxon>
        <taxon>Pelagomonas</taxon>
    </lineage>
</organism>
<dbReference type="Gene3D" id="1.20.1270.50">
    <property type="entry name" value="Glycoside hydrolase family 38, central domain"/>
    <property type="match status" value="2"/>
</dbReference>
<evidence type="ECO:0000313" key="13">
    <source>
        <dbReference type="EMBL" id="CAH0366319.1"/>
    </source>
</evidence>
<dbReference type="InterPro" id="IPR027291">
    <property type="entry name" value="Glyco_hydro_38_N_sf"/>
</dbReference>
<dbReference type="PANTHER" id="PTHR11607">
    <property type="entry name" value="ALPHA-MANNOSIDASE"/>
    <property type="match status" value="1"/>
</dbReference>
<evidence type="ECO:0000259" key="11">
    <source>
        <dbReference type="SMART" id="SM00872"/>
    </source>
</evidence>
<dbReference type="InterPro" id="IPR050843">
    <property type="entry name" value="Glycosyl_Hydrlase_38"/>
</dbReference>
<dbReference type="SUPFAM" id="SSF88713">
    <property type="entry name" value="Glycoside hydrolase/deacetylase"/>
    <property type="match status" value="1"/>
</dbReference>
<dbReference type="SUPFAM" id="SSF88688">
    <property type="entry name" value="Families 57/38 glycoside transferase middle domain"/>
    <property type="match status" value="1"/>
</dbReference>
<keyword evidence="6 10" id="KW-0862">Zinc</keyword>
<dbReference type="EC" id="3.2.1.-" evidence="10"/>
<dbReference type="Pfam" id="PF17677">
    <property type="entry name" value="Glyco_hydro38C2"/>
    <property type="match status" value="1"/>
</dbReference>
<evidence type="ECO:0000313" key="14">
    <source>
        <dbReference type="Proteomes" id="UP000789595"/>
    </source>
</evidence>
<dbReference type="InterPro" id="IPR037094">
    <property type="entry name" value="Glyco_hydro_38_cen_sf"/>
</dbReference>
<sequence length="1108" mass="122224">MLRSLVAVAAIGRAAANGRHDASGHVIAGLAQEELAVTDSGKLGDRAPSYAFWSTGDRTTAPPYTPPTNRVYNTKGGPVEGKINVHLVPHSHDDTGWQVTVDQYFSREVYWIIDTLTEQLAQDANRKFIYVETAFFARWWEQADDFKRSRAKSLVRNKQLEFINGGWCMHDEASPLWTAMVDQTTRGHQWLFKTFGAQANPKGTWQIDPFGHTNTQAWLLGAEAGMTSLFWGRMDYQDREMRYGRKQSVKPPTGGFEWVWRGSKSLGSSADVFAGDLYGTGQGGYSTWLNFDDETQQVNDDPSRHDYNVDQWVDKFVQDAREQAKHTLTLHQLWACGTDFQYQNADRWYRNLDKLIHYVNLNGSVNAFYSTPTLYTDLKHRNRSVTYELRQDDIMPLADNAHNYWSGYFTSRPALKRQVRFATSYLESARLLEVVTNTSKKDVNRPTYKKEPVVGDSWTDALEGTVGVATHHDGMSGTERQDVTDDYAQRITESALEAEAGVAVAFGRLLGVGREAFDHCNCNSGPMSCLNASTCSATHHGFSVAAFSPLGQDVDHVLRVPIVSDGPWRCKDASGKALASQILALDQRTRELPRLYLNSFNLTKEEYRAADAALTNEATAVLAVSLPIKATGAATAACGPGASEPSSSITVTRDGDNLIVDNGLLRLTFCTATKALTTIENLASRTTTSLKLTWGWYNSSTGGCTPYPDTLSDLEPACSSQASGAYIFRPNSSELYGFDPSFVPQMAVETGSVYAEVRLRGSPFTSHTIRLGKDNAHVEVEWTAGPIPVDTPWLAPDANWGKEVVLRYDTAVASGGVFYTDSNGRETVKRVRDKRGPSYPSPYKISEPVAGNYYPVNALASINDDCVEFDVIVDTSLGGASLASGSLEFMVHRRLQEDDNRGVQEPLNETMCGCNDIRAAPGAMGAHGHEGDGGCFCAGLTVRGRHLLVFDEVQRARALRRRLMEEVQQPPALAFARLGTPFKTPSRTVLAEPLPPNVKLVTLTSNYAQAHNGQWLLRLAHVYEAGETADDLAQPVTIDLTRYFRRPGLAITSAVETTLTANAAPAARLTWKTEVAAEDGAFTARTPFAYPSLTLRPMEVRTFLARFR</sequence>
<keyword evidence="14" id="KW-1185">Reference proteome</keyword>
<reference evidence="13" key="2">
    <citation type="submission" date="2021-11" db="EMBL/GenBank/DDBJ databases">
        <authorList>
            <consortium name="Genoscope - CEA"/>
            <person name="William W."/>
        </authorList>
    </citation>
    <scope>NUCLEOTIDE SEQUENCE</scope>
</reference>
<evidence type="ECO:0000256" key="7">
    <source>
        <dbReference type="ARBA" id="ARBA00023157"/>
    </source>
</evidence>
<dbReference type="InterPro" id="IPR011330">
    <property type="entry name" value="Glyco_hydro/deAcase_b/a-brl"/>
</dbReference>
<dbReference type="InterPro" id="IPR041147">
    <property type="entry name" value="GH38_C"/>
</dbReference>
<dbReference type="GO" id="GO:0006013">
    <property type="term" value="P:mannose metabolic process"/>
    <property type="evidence" value="ECO:0007669"/>
    <property type="project" value="InterPro"/>
</dbReference>
<dbReference type="AlphaFoldDB" id="A0A7S3ZWE8"/>
<dbReference type="GO" id="GO:0046872">
    <property type="term" value="F:metal ion binding"/>
    <property type="evidence" value="ECO:0007669"/>
    <property type="project" value="UniProtKB-KW"/>
</dbReference>
<dbReference type="Gene3D" id="2.70.98.30">
    <property type="entry name" value="Golgi alpha-mannosidase II, domain 4"/>
    <property type="match status" value="1"/>
</dbReference>
<dbReference type="Pfam" id="PF09261">
    <property type="entry name" value="Alpha-mann_mid"/>
    <property type="match status" value="1"/>
</dbReference>
<dbReference type="PANTHER" id="PTHR11607:SF3">
    <property type="entry name" value="LYSOSOMAL ALPHA-MANNOSIDASE"/>
    <property type="match status" value="1"/>
</dbReference>
<dbReference type="CDD" id="cd10810">
    <property type="entry name" value="GH38N_AMII_LAM_like"/>
    <property type="match status" value="1"/>
</dbReference>
<dbReference type="FunFam" id="1.20.1270.50:FF:000002">
    <property type="entry name" value="Alpha-mannosidase"/>
    <property type="match status" value="1"/>
</dbReference>
<dbReference type="InterPro" id="IPR011682">
    <property type="entry name" value="Glyco_hydro_38_C"/>
</dbReference>
<keyword evidence="8" id="KW-0325">Glycoprotein</keyword>
<feature type="domain" description="Glycoside hydrolase family 38 central" evidence="11">
    <location>
        <begin position="403"/>
        <end position="491"/>
    </location>
</feature>
<evidence type="ECO:0000256" key="9">
    <source>
        <dbReference type="ARBA" id="ARBA00023295"/>
    </source>
</evidence>
<accession>A0A7S3ZWE8</accession>
<dbReference type="Gene3D" id="2.60.40.1180">
    <property type="entry name" value="Golgi alpha-mannosidase II"/>
    <property type="match status" value="1"/>
</dbReference>
<evidence type="ECO:0000313" key="12">
    <source>
        <dbReference type="EMBL" id="CAE0696218.1"/>
    </source>
</evidence>
<comment type="cofactor">
    <cofactor evidence="10">
        <name>Zn(2+)</name>
        <dbReference type="ChEBI" id="CHEBI:29105"/>
    </cofactor>
    <text evidence="10">Binds 1 zinc ion per subunit.</text>
</comment>
<dbReference type="Proteomes" id="UP000789595">
    <property type="component" value="Unassembled WGS sequence"/>
</dbReference>
<evidence type="ECO:0000256" key="8">
    <source>
        <dbReference type="ARBA" id="ARBA00023180"/>
    </source>
</evidence>
<protein>
    <recommendedName>
        <fullName evidence="3 10">Alpha-mannosidase</fullName>
        <ecNumber evidence="10">3.2.1.-</ecNumber>
    </recommendedName>
</protein>
<dbReference type="InterPro" id="IPR028995">
    <property type="entry name" value="Glyco_hydro_57/38_cen_sf"/>
</dbReference>
<keyword evidence="4 10" id="KW-0479">Metal-binding</keyword>
<evidence type="ECO:0000256" key="10">
    <source>
        <dbReference type="RuleBase" id="RU361199"/>
    </source>
</evidence>
<evidence type="ECO:0000256" key="2">
    <source>
        <dbReference type="ARBA" id="ARBA00009792"/>
    </source>
</evidence>
<comment type="similarity">
    <text evidence="2 10">Belongs to the glycosyl hydrolase 38 family.</text>
</comment>
<dbReference type="EMBL" id="CAKKNE010000001">
    <property type="protein sequence ID" value="CAH0366319.1"/>
    <property type="molecule type" value="Genomic_DNA"/>
</dbReference>
<dbReference type="Gene3D" id="3.20.110.10">
    <property type="entry name" value="Glycoside hydrolase 38, N terminal domain"/>
    <property type="match status" value="1"/>
</dbReference>
<dbReference type="EMBL" id="HBIW01013566">
    <property type="protein sequence ID" value="CAE0696218.1"/>
    <property type="molecule type" value="Transcribed_RNA"/>
</dbReference>
<dbReference type="GO" id="GO:0030246">
    <property type="term" value="F:carbohydrate binding"/>
    <property type="evidence" value="ECO:0007669"/>
    <property type="project" value="InterPro"/>
</dbReference>
<evidence type="ECO:0000256" key="1">
    <source>
        <dbReference type="ARBA" id="ARBA00000365"/>
    </source>
</evidence>
<name>A0A7S3ZWE8_9STRA</name>
<keyword evidence="9 10" id="KW-0326">Glycosidase</keyword>
<dbReference type="InterPro" id="IPR013780">
    <property type="entry name" value="Glyco_hydro_b"/>
</dbReference>
<dbReference type="SMART" id="SM00872">
    <property type="entry name" value="Alpha-mann_mid"/>
    <property type="match status" value="1"/>
</dbReference>
<dbReference type="InterPro" id="IPR000602">
    <property type="entry name" value="Glyco_hydro_38_N"/>
</dbReference>
<dbReference type="GO" id="GO:0004559">
    <property type="term" value="F:alpha-mannosidase activity"/>
    <property type="evidence" value="ECO:0007669"/>
    <property type="project" value="UniProtKB-EC"/>
</dbReference>
<keyword evidence="5 10" id="KW-0378">Hydrolase</keyword>
<dbReference type="Pfam" id="PF07748">
    <property type="entry name" value="Glyco_hydro_38C"/>
    <property type="match status" value="1"/>
</dbReference>
<dbReference type="Gene3D" id="2.60.40.1360">
    <property type="match status" value="1"/>
</dbReference>
<dbReference type="SUPFAM" id="SSF74650">
    <property type="entry name" value="Galactose mutarotase-like"/>
    <property type="match status" value="1"/>
</dbReference>
<keyword evidence="7" id="KW-1015">Disulfide bond</keyword>
<dbReference type="OrthoDB" id="2016903at2759"/>
<comment type="catalytic activity">
    <reaction evidence="1">
        <text>Hydrolysis of terminal, non-reducing alpha-D-mannose residues in alpha-D-mannosides.</text>
        <dbReference type="EC" id="3.2.1.24"/>
    </reaction>
</comment>
<evidence type="ECO:0000256" key="5">
    <source>
        <dbReference type="ARBA" id="ARBA00022801"/>
    </source>
</evidence>